<dbReference type="Proteomes" id="UP001209878">
    <property type="component" value="Unassembled WGS sequence"/>
</dbReference>
<gene>
    <name evidence="1" type="ORF">NP493_317g02106</name>
</gene>
<name>A0AAD9L4M7_RIDPI</name>
<evidence type="ECO:0000313" key="2">
    <source>
        <dbReference type="Proteomes" id="UP001209878"/>
    </source>
</evidence>
<sequence length="167" mass="18573">MSTTIVALLVSLRGQRTDVDPESCTYSFVVQSAQCLRDGNAGVGGVWSVTVDAVLNGRDTHIPRCLTCLPNSTDEIVRRNPEVDETTEQRSANVAFSSDVTSSKGIRLSSSVKKQAYAQTGLRHLRDTTLLSERRRHSERDVRVERSRCTRFGRTTIFKRSVVDVIT</sequence>
<proteinExistence type="predicted"/>
<dbReference type="EMBL" id="JAODUO010000316">
    <property type="protein sequence ID" value="KAK2183303.1"/>
    <property type="molecule type" value="Genomic_DNA"/>
</dbReference>
<protein>
    <submittedName>
        <fullName evidence="1">Uncharacterized protein</fullName>
    </submittedName>
</protein>
<comment type="caution">
    <text evidence="1">The sequence shown here is derived from an EMBL/GenBank/DDBJ whole genome shotgun (WGS) entry which is preliminary data.</text>
</comment>
<evidence type="ECO:0000313" key="1">
    <source>
        <dbReference type="EMBL" id="KAK2183303.1"/>
    </source>
</evidence>
<organism evidence="1 2">
    <name type="scientific">Ridgeia piscesae</name>
    <name type="common">Tubeworm</name>
    <dbReference type="NCBI Taxonomy" id="27915"/>
    <lineage>
        <taxon>Eukaryota</taxon>
        <taxon>Metazoa</taxon>
        <taxon>Spiralia</taxon>
        <taxon>Lophotrochozoa</taxon>
        <taxon>Annelida</taxon>
        <taxon>Polychaeta</taxon>
        <taxon>Sedentaria</taxon>
        <taxon>Canalipalpata</taxon>
        <taxon>Sabellida</taxon>
        <taxon>Siboglinidae</taxon>
        <taxon>Ridgeia</taxon>
    </lineage>
</organism>
<accession>A0AAD9L4M7</accession>
<dbReference type="AlphaFoldDB" id="A0AAD9L4M7"/>
<keyword evidence="2" id="KW-1185">Reference proteome</keyword>
<reference evidence="1" key="1">
    <citation type="journal article" date="2023" name="Mol. Biol. Evol.">
        <title>Third-Generation Sequencing Reveals the Adaptive Role of the Epigenome in Three Deep-Sea Polychaetes.</title>
        <authorList>
            <person name="Perez M."/>
            <person name="Aroh O."/>
            <person name="Sun Y."/>
            <person name="Lan Y."/>
            <person name="Juniper S.K."/>
            <person name="Young C.R."/>
            <person name="Angers B."/>
            <person name="Qian P.Y."/>
        </authorList>
    </citation>
    <scope>NUCLEOTIDE SEQUENCE</scope>
    <source>
        <strain evidence="1">R07B-5</strain>
    </source>
</reference>